<keyword evidence="3" id="KW-1185">Reference proteome</keyword>
<name>A0A2U3QKT2_9BACT</name>
<protein>
    <recommendedName>
        <fullName evidence="4">DUF3108 domain-containing protein</fullName>
    </recommendedName>
</protein>
<sequence>MKKCTGLSLFLFFFILTTFVSASAFRIPEKLVYDLTWAGIKTGTATLEIRNENEKIRIVSTARSVDWVSVFYTVEDKIEAELSPPGPSAVFGTPRSYRVRIREGGHRRNKEVVFDCLNRRAYFTDHLSGEKMDVEIRDKTFDPLSSFYYIRTLKPQVGRSVYVEVLDNKKLWNVEVQIIRRERVSTRLGDFDTIVIKPILKSEGIFNRRGDMYIWLTDDDRHVPVKLQTKVALGRVTATLKGGNY</sequence>
<keyword evidence="1" id="KW-0732">Signal</keyword>
<dbReference type="Proteomes" id="UP000245125">
    <property type="component" value="Unassembled WGS sequence"/>
</dbReference>
<evidence type="ECO:0008006" key="4">
    <source>
        <dbReference type="Google" id="ProtNLM"/>
    </source>
</evidence>
<dbReference type="Pfam" id="PF11306">
    <property type="entry name" value="DUF3108"/>
    <property type="match status" value="1"/>
</dbReference>
<evidence type="ECO:0000313" key="2">
    <source>
        <dbReference type="EMBL" id="SPQ01965.1"/>
    </source>
</evidence>
<proteinExistence type="predicted"/>
<dbReference type="AlphaFoldDB" id="A0A2U3QKT2"/>
<dbReference type="EMBL" id="OUUY01000132">
    <property type="protein sequence ID" value="SPQ01965.1"/>
    <property type="molecule type" value="Genomic_DNA"/>
</dbReference>
<accession>A0A2U3QKT2</accession>
<reference evidence="3" key="1">
    <citation type="submission" date="2018-03" db="EMBL/GenBank/DDBJ databases">
        <authorList>
            <person name="Zecchin S."/>
        </authorList>
    </citation>
    <scope>NUCLEOTIDE SEQUENCE [LARGE SCALE GENOMIC DNA]</scope>
</reference>
<feature type="chain" id="PRO_5015607452" description="DUF3108 domain-containing protein" evidence="1">
    <location>
        <begin position="23"/>
        <end position="245"/>
    </location>
</feature>
<organism evidence="2 3">
    <name type="scientific">Candidatus Sulfobium mesophilum</name>
    <dbReference type="NCBI Taxonomy" id="2016548"/>
    <lineage>
        <taxon>Bacteria</taxon>
        <taxon>Pseudomonadati</taxon>
        <taxon>Nitrospirota</taxon>
        <taxon>Nitrospiria</taxon>
        <taxon>Nitrospirales</taxon>
        <taxon>Nitrospiraceae</taxon>
        <taxon>Candidatus Sulfobium</taxon>
    </lineage>
</organism>
<evidence type="ECO:0000313" key="3">
    <source>
        <dbReference type="Proteomes" id="UP000245125"/>
    </source>
</evidence>
<evidence type="ECO:0000256" key="1">
    <source>
        <dbReference type="SAM" id="SignalP"/>
    </source>
</evidence>
<dbReference type="OrthoDB" id="9806641at2"/>
<gene>
    <name evidence="2" type="ORF">NBG4_810008</name>
</gene>
<dbReference type="InterPro" id="IPR021457">
    <property type="entry name" value="DUF3108"/>
</dbReference>
<feature type="signal peptide" evidence="1">
    <location>
        <begin position="1"/>
        <end position="22"/>
    </location>
</feature>